<dbReference type="AlphaFoldDB" id="A0A0C3NCF0"/>
<dbReference type="HOGENOM" id="CLU_2097833_0_0_1"/>
<reference evidence="1 3" key="1">
    <citation type="submission" date="2014-04" db="EMBL/GenBank/DDBJ databases">
        <authorList>
            <consortium name="DOE Joint Genome Institute"/>
            <person name="Kuo A."/>
            <person name="Kohler A."/>
            <person name="Costa M.D."/>
            <person name="Nagy L.G."/>
            <person name="Floudas D."/>
            <person name="Copeland A."/>
            <person name="Barry K.W."/>
            <person name="Cichocki N."/>
            <person name="Veneault-Fourrey C."/>
            <person name="LaButti K."/>
            <person name="Lindquist E.A."/>
            <person name="Lipzen A."/>
            <person name="Lundell T."/>
            <person name="Morin E."/>
            <person name="Murat C."/>
            <person name="Sun H."/>
            <person name="Tunlid A."/>
            <person name="Henrissat B."/>
            <person name="Grigoriev I.V."/>
            <person name="Hibbett D.S."/>
            <person name="Martin F."/>
            <person name="Nordberg H.P."/>
            <person name="Cantor M.N."/>
            <person name="Hua S.X."/>
        </authorList>
    </citation>
    <scope>NUCLEOTIDE SEQUENCE [LARGE SCALE GENOMIC DNA]</scope>
    <source>
        <strain evidence="1 3">Marx 270</strain>
    </source>
</reference>
<organism evidence="1 3">
    <name type="scientific">Pisolithus tinctorius Marx 270</name>
    <dbReference type="NCBI Taxonomy" id="870435"/>
    <lineage>
        <taxon>Eukaryota</taxon>
        <taxon>Fungi</taxon>
        <taxon>Dikarya</taxon>
        <taxon>Basidiomycota</taxon>
        <taxon>Agaricomycotina</taxon>
        <taxon>Agaricomycetes</taxon>
        <taxon>Agaricomycetidae</taxon>
        <taxon>Boletales</taxon>
        <taxon>Sclerodermatineae</taxon>
        <taxon>Pisolithaceae</taxon>
        <taxon>Pisolithus</taxon>
    </lineage>
</organism>
<sequence>MLQDKQVGHRGLGDHVQSTMRFKLLPEAPGGKPRIDAQDDHVRVSSPSRQFTHAWHAAVAQASYSNNTCSPRRFTWVPQILASEVVSLLVFKPHEFMLLAGGTVFAPYYHTTHENRSIDLPFLMILGK</sequence>
<dbReference type="EMBL" id="KN832161">
    <property type="protein sequence ID" value="KIN93505.1"/>
    <property type="molecule type" value="Genomic_DNA"/>
</dbReference>
<evidence type="ECO:0000313" key="1">
    <source>
        <dbReference type="EMBL" id="KIN93505.1"/>
    </source>
</evidence>
<reference evidence="1" key="3">
    <citation type="submission" date="2015-02" db="EMBL/GenBank/DDBJ databases">
        <title>Evolutionary Origins and Diversification of the Mycorrhizal Mutualists.</title>
        <authorList>
            <consortium name="DOE Joint Genome Institute"/>
            <consortium name="Mycorrhizal Genomics Consortium"/>
            <person name="Kohler A."/>
            <person name="Kuo A."/>
            <person name="Nagy L.G."/>
            <person name="Floudas D."/>
            <person name="Copeland A."/>
            <person name="Barry K.W."/>
            <person name="Cichocki N."/>
            <person name="Veneault-Fourrey C."/>
            <person name="LaButti K."/>
            <person name="Lindquist E.A."/>
            <person name="Lipzen A."/>
            <person name="Lundell T."/>
            <person name="Morin E."/>
            <person name="Murat C."/>
            <person name="Riley R."/>
            <person name="Ohm R."/>
            <person name="Sun H."/>
            <person name="Tunlid A."/>
            <person name="Henrissat B."/>
            <person name="Grigoriev I.V."/>
            <person name="Hibbett D.S."/>
            <person name="Martin F."/>
        </authorList>
    </citation>
    <scope>NUCLEOTIDE SEQUENCE</scope>
    <source>
        <strain evidence="1">Marx 270</strain>
    </source>
</reference>
<gene>
    <name evidence="2" type="ORF">M404DRAFT_1006798</name>
    <name evidence="1" type="ORF">M404DRAFT_1008887</name>
</gene>
<reference evidence="3" key="2">
    <citation type="submission" date="2015-01" db="EMBL/GenBank/DDBJ databases">
        <title>Evolutionary Origins and Diversification of the Mycorrhizal Mutualists.</title>
        <authorList>
            <consortium name="DOE Joint Genome Institute"/>
            <consortium name="Mycorrhizal Genomics Consortium"/>
            <person name="Kohler A."/>
            <person name="Kuo A."/>
            <person name="Nagy L.G."/>
            <person name="Floudas D."/>
            <person name="Copeland A."/>
            <person name="Barry K.W."/>
            <person name="Cichocki N."/>
            <person name="Veneault-Fourrey C."/>
            <person name="LaButti K."/>
            <person name="Lindquist E.A."/>
            <person name="Lipzen A."/>
            <person name="Lundell T."/>
            <person name="Morin E."/>
            <person name="Murat C."/>
            <person name="Riley R."/>
            <person name="Ohm R."/>
            <person name="Sun H."/>
            <person name="Tunlid A."/>
            <person name="Henrissat B."/>
            <person name="Grigoriev I.V."/>
            <person name="Hibbett D.S."/>
            <person name="Martin F."/>
        </authorList>
    </citation>
    <scope>NUCLEOTIDE SEQUENCE [LARGE SCALE GENOMIC DNA]</scope>
    <source>
        <strain evidence="2 3">Marx 270</strain>
    </source>
</reference>
<evidence type="ECO:0000313" key="2">
    <source>
        <dbReference type="EMBL" id="KIN96410.1"/>
    </source>
</evidence>
<protein>
    <submittedName>
        <fullName evidence="1">Uncharacterized protein</fullName>
    </submittedName>
</protein>
<evidence type="ECO:0000313" key="3">
    <source>
        <dbReference type="Proteomes" id="UP000054217"/>
    </source>
</evidence>
<proteinExistence type="predicted"/>
<accession>A0A0C3NCF0</accession>
<keyword evidence="3" id="KW-1185">Reference proteome</keyword>
<dbReference type="Proteomes" id="UP000054217">
    <property type="component" value="Unassembled WGS sequence"/>
</dbReference>
<dbReference type="EMBL" id="KN832047">
    <property type="protein sequence ID" value="KIN96410.1"/>
    <property type="molecule type" value="Genomic_DNA"/>
</dbReference>
<name>A0A0C3NCF0_PISTI</name>